<proteinExistence type="inferred from homology"/>
<dbReference type="GO" id="GO:0035251">
    <property type="term" value="F:UDP-glucosyltransferase activity"/>
    <property type="evidence" value="ECO:0007669"/>
    <property type="project" value="TreeGrafter"/>
</dbReference>
<sequence length="527" mass="58417">MADPVQKHIVAYAYQAWGHARPLTILVSRFVKLHPVQVTLLSHDAFFERIQTELARCFEPGEQEYANRIRQAHAHAWPMAGAGPSTPLLSVGSAQFITSREADENFRLVWEKLVAGAPVTCEKTQVVHAARPKPDAVIIDLFGVHPFKSIKAVSGDSIKIHVWHPALTYEIFWFWGPEKVGGQGNLRLKAEEEARLTGQAYTDVVKKMSWGAKGDVVRIPEFPPLYDYEYFPQAFDMDENMLINVLPYVHETLEGSDGVLLFSSETFEPGAVAAVRAWYAETSRPAYICGPLLPSGSEAAKNEKKLSTEAEEIQTLLDTTLKTSGEHSLLYISFGSIFWPKAPEKLYAVLDVVMELGIPFILSHASPFAVVADDIREKAKAYGKGIISAWTPQQMILDHPATGWFIAHGGHNGVMEAISAGVPQILWPFLADQPLNAIYMTDTLQIAYELIEVRTAHGLHPIYRNGRTPVGTVDAVKAEVRDVLAKAFGADGAEKRARLLALRERVNRDWEEGGPSLRDVTAFLQSL</sequence>
<organism evidence="3 4">
    <name type="scientific">Trametes pubescens</name>
    <name type="common">White-rot fungus</name>
    <dbReference type="NCBI Taxonomy" id="154538"/>
    <lineage>
        <taxon>Eukaryota</taxon>
        <taxon>Fungi</taxon>
        <taxon>Dikarya</taxon>
        <taxon>Basidiomycota</taxon>
        <taxon>Agaricomycotina</taxon>
        <taxon>Agaricomycetes</taxon>
        <taxon>Polyporales</taxon>
        <taxon>Polyporaceae</taxon>
        <taxon>Trametes</taxon>
    </lineage>
</organism>
<dbReference type="OrthoDB" id="5835829at2759"/>
<comment type="similarity">
    <text evidence="1">Belongs to the UDP-glycosyltransferase family.</text>
</comment>
<accession>A0A1M2VXN7</accession>
<evidence type="ECO:0000256" key="1">
    <source>
        <dbReference type="ARBA" id="ARBA00009995"/>
    </source>
</evidence>
<keyword evidence="2 3" id="KW-0808">Transferase</keyword>
<dbReference type="Proteomes" id="UP000184267">
    <property type="component" value="Unassembled WGS sequence"/>
</dbReference>
<dbReference type="Pfam" id="PF00201">
    <property type="entry name" value="UDPGT"/>
    <property type="match status" value="1"/>
</dbReference>
<comment type="caution">
    <text evidence="3">The sequence shown here is derived from an EMBL/GenBank/DDBJ whole genome shotgun (WGS) entry which is preliminary data.</text>
</comment>
<dbReference type="PANTHER" id="PTHR48047:SF215">
    <property type="entry name" value="GLYCOSYLTRANSFERASE"/>
    <property type="match status" value="1"/>
</dbReference>
<evidence type="ECO:0000313" key="4">
    <source>
        <dbReference type="Proteomes" id="UP000184267"/>
    </source>
</evidence>
<dbReference type="InterPro" id="IPR002213">
    <property type="entry name" value="UDP_glucos_trans"/>
</dbReference>
<evidence type="ECO:0000256" key="2">
    <source>
        <dbReference type="ARBA" id="ARBA00022679"/>
    </source>
</evidence>
<evidence type="ECO:0000313" key="3">
    <source>
        <dbReference type="EMBL" id="OJT12306.1"/>
    </source>
</evidence>
<dbReference type="STRING" id="154538.A0A1M2VXN7"/>
<keyword evidence="4" id="KW-1185">Reference proteome</keyword>
<reference evidence="3 4" key="1">
    <citation type="submission" date="2016-10" db="EMBL/GenBank/DDBJ databases">
        <title>Genome sequence of the basidiomycete white-rot fungus Trametes pubescens.</title>
        <authorList>
            <person name="Makela M.R."/>
            <person name="Granchi Z."/>
            <person name="Peng M."/>
            <person name="De Vries R.P."/>
            <person name="Grigoriev I."/>
            <person name="Riley R."/>
            <person name="Hilden K."/>
        </authorList>
    </citation>
    <scope>NUCLEOTIDE SEQUENCE [LARGE SCALE GENOMIC DNA]</scope>
    <source>
        <strain evidence="3 4">FBCC735</strain>
    </source>
</reference>
<dbReference type="OMA" id="DMYDYER"/>
<dbReference type="Gene3D" id="3.40.50.2000">
    <property type="entry name" value="Glycogen Phosphorylase B"/>
    <property type="match status" value="2"/>
</dbReference>
<dbReference type="AlphaFoldDB" id="A0A1M2VXN7"/>
<dbReference type="CDD" id="cd03784">
    <property type="entry name" value="GT1_Gtf-like"/>
    <property type="match status" value="1"/>
</dbReference>
<dbReference type="EMBL" id="MNAD01000495">
    <property type="protein sequence ID" value="OJT12306.1"/>
    <property type="molecule type" value="Genomic_DNA"/>
</dbReference>
<gene>
    <name evidence="3" type="ORF">TRAPUB_11173</name>
</gene>
<protein>
    <submittedName>
        <fullName evidence="3">UDP-glycosyltransferase 73B5</fullName>
    </submittedName>
</protein>
<dbReference type="SUPFAM" id="SSF53756">
    <property type="entry name" value="UDP-Glycosyltransferase/glycogen phosphorylase"/>
    <property type="match status" value="1"/>
</dbReference>
<dbReference type="PANTHER" id="PTHR48047">
    <property type="entry name" value="GLYCOSYLTRANSFERASE"/>
    <property type="match status" value="1"/>
</dbReference>
<name>A0A1M2VXN7_TRAPU</name>